<organism evidence="4">
    <name type="scientific">viral metagenome</name>
    <dbReference type="NCBI Taxonomy" id="1070528"/>
    <lineage>
        <taxon>unclassified sequences</taxon>
        <taxon>metagenomes</taxon>
        <taxon>organismal metagenomes</taxon>
    </lineage>
</organism>
<dbReference type="InterPro" id="IPR041698">
    <property type="entry name" value="Methyltransf_25"/>
</dbReference>
<dbReference type="Gene3D" id="3.40.50.150">
    <property type="entry name" value="Vaccinia Virus protein VP39"/>
    <property type="match status" value="1"/>
</dbReference>
<dbReference type="CDD" id="cd03801">
    <property type="entry name" value="GT4_PimA-like"/>
    <property type="match status" value="1"/>
</dbReference>
<dbReference type="SUPFAM" id="SSF53756">
    <property type="entry name" value="UDP-Glycosyltransferase/glycogen phosphorylase"/>
    <property type="match status" value="1"/>
</dbReference>
<keyword evidence="1 4" id="KW-0808">Transferase</keyword>
<gene>
    <name evidence="4" type="ORF">MM415B00738_0003</name>
    <name evidence="5" type="ORF">TM448B01181_0013</name>
</gene>
<evidence type="ECO:0000259" key="3">
    <source>
        <dbReference type="Pfam" id="PF13649"/>
    </source>
</evidence>
<evidence type="ECO:0000313" key="5">
    <source>
        <dbReference type="EMBL" id="QJH98050.1"/>
    </source>
</evidence>
<dbReference type="PANTHER" id="PTHR46401">
    <property type="entry name" value="GLYCOSYLTRANSFERASE WBBK-RELATED"/>
    <property type="match status" value="1"/>
</dbReference>
<evidence type="ECO:0000256" key="1">
    <source>
        <dbReference type="ARBA" id="ARBA00022679"/>
    </source>
</evidence>
<dbReference type="Gene3D" id="3.40.50.2000">
    <property type="entry name" value="Glycogen Phosphorylase B"/>
    <property type="match status" value="1"/>
</dbReference>
<dbReference type="Pfam" id="PF13649">
    <property type="entry name" value="Methyltransf_25"/>
    <property type="match status" value="1"/>
</dbReference>
<dbReference type="GO" id="GO:0009103">
    <property type="term" value="P:lipopolysaccharide biosynthetic process"/>
    <property type="evidence" value="ECO:0007669"/>
    <property type="project" value="TreeGrafter"/>
</dbReference>
<dbReference type="EMBL" id="MT141479">
    <property type="protein sequence ID" value="QJA62715.1"/>
    <property type="molecule type" value="Genomic_DNA"/>
</dbReference>
<evidence type="ECO:0000259" key="2">
    <source>
        <dbReference type="Pfam" id="PF00534"/>
    </source>
</evidence>
<dbReference type="PANTHER" id="PTHR46401:SF2">
    <property type="entry name" value="GLYCOSYLTRANSFERASE WBBK-RELATED"/>
    <property type="match status" value="1"/>
</dbReference>
<protein>
    <submittedName>
        <fullName evidence="4">Putative glycosyltransferase</fullName>
    </submittedName>
</protein>
<feature type="domain" description="Glycosyl transferase family 1" evidence="2">
    <location>
        <begin position="136"/>
        <end position="263"/>
    </location>
</feature>
<accession>A0A6M3J089</accession>
<dbReference type="SUPFAM" id="SSF53335">
    <property type="entry name" value="S-adenosyl-L-methionine-dependent methyltransferases"/>
    <property type="match status" value="1"/>
</dbReference>
<dbReference type="GO" id="GO:0016757">
    <property type="term" value="F:glycosyltransferase activity"/>
    <property type="evidence" value="ECO:0007669"/>
    <property type="project" value="InterPro"/>
</dbReference>
<dbReference type="CDD" id="cd02440">
    <property type="entry name" value="AdoMet_MTases"/>
    <property type="match status" value="1"/>
</dbReference>
<sequence length="515" mass="58357">MKKEIIWLSPPDVGASENVMNTWRRFMEKEGWHCDSEKPSFIFAGSDSQLEKAFELSEKHHVPVVCYFWGYPSQRLLIPAFRQFVSPKINMLASCFSVVCPTELIAYQLADFGIPANICQPGVDLSLISPMPSTKSIGIISIGRLEPLKGFDDLIVAISQAKFTHTLTIIGEGSQKDALYKLAKQLGVSLVILEGIDDKEKFRLLQKAKLFVCPSYYEGFGLPILEASTVSLPIIARQLPVYTFLYGDNITYFKTTKELAEAIDNPTLPVYSFSYPMKEAVTELSDLFSVFANRLEKLRLGNAIRIATTSEEVKNIYEEDAKLNWDYSAHRFSPHWHRHWRVEHAVKALKGKTVLDLGCSYGAYAIRFAELGFEVTGVDFSKTYLDKAKELAIQYKVKIDFFEADFTSRLPFEDRSFDSVWAGEVFEHLSPDNLPFLIQEISRLLILDGVFIFSTPLGQHHDDPLHLQHWDLKELTALLKKIFKTCNLELLSLKGISEHSGQELSCAFGTARKTH</sequence>
<dbReference type="InterPro" id="IPR001296">
    <property type="entry name" value="Glyco_trans_1"/>
</dbReference>
<dbReference type="EMBL" id="MT144713">
    <property type="protein sequence ID" value="QJH98050.1"/>
    <property type="molecule type" value="Genomic_DNA"/>
</dbReference>
<evidence type="ECO:0000313" key="4">
    <source>
        <dbReference type="EMBL" id="QJA62715.1"/>
    </source>
</evidence>
<proteinExistence type="predicted"/>
<feature type="domain" description="Methyltransferase" evidence="3">
    <location>
        <begin position="354"/>
        <end position="445"/>
    </location>
</feature>
<name>A0A6M3J089_9ZZZZ</name>
<reference evidence="4" key="1">
    <citation type="submission" date="2020-03" db="EMBL/GenBank/DDBJ databases">
        <title>The deep terrestrial virosphere.</title>
        <authorList>
            <person name="Holmfeldt K."/>
            <person name="Nilsson E."/>
            <person name="Simone D."/>
            <person name="Lopez-Fernandez M."/>
            <person name="Wu X."/>
            <person name="de Brujin I."/>
            <person name="Lundin D."/>
            <person name="Andersson A."/>
            <person name="Bertilsson S."/>
            <person name="Dopson M."/>
        </authorList>
    </citation>
    <scope>NUCLEOTIDE SEQUENCE</scope>
    <source>
        <strain evidence="4">MM415B00738</strain>
        <strain evidence="5">TM448B01181</strain>
    </source>
</reference>
<dbReference type="Pfam" id="PF00534">
    <property type="entry name" value="Glycos_transf_1"/>
    <property type="match status" value="1"/>
</dbReference>
<dbReference type="InterPro" id="IPR029063">
    <property type="entry name" value="SAM-dependent_MTases_sf"/>
</dbReference>
<dbReference type="AlphaFoldDB" id="A0A6M3J089"/>